<gene>
    <name evidence="1" type="ORF">A4X06_0g9874</name>
</gene>
<keyword evidence="2" id="KW-1185">Reference proteome</keyword>
<organism evidence="1 2">
    <name type="scientific">Tilletia controversa</name>
    <name type="common">dwarf bunt fungus</name>
    <dbReference type="NCBI Taxonomy" id="13291"/>
    <lineage>
        <taxon>Eukaryota</taxon>
        <taxon>Fungi</taxon>
        <taxon>Dikarya</taxon>
        <taxon>Basidiomycota</taxon>
        <taxon>Ustilaginomycotina</taxon>
        <taxon>Exobasidiomycetes</taxon>
        <taxon>Tilletiales</taxon>
        <taxon>Tilletiaceae</taxon>
        <taxon>Tilletia</taxon>
    </lineage>
</organism>
<dbReference type="AlphaFoldDB" id="A0A8X7SRS4"/>
<dbReference type="Proteomes" id="UP000077684">
    <property type="component" value="Unassembled WGS sequence"/>
</dbReference>
<feature type="non-terminal residue" evidence="1">
    <location>
        <position position="1"/>
    </location>
</feature>
<protein>
    <submittedName>
        <fullName evidence="1">Uncharacterized protein</fullName>
    </submittedName>
</protein>
<evidence type="ECO:0000313" key="2">
    <source>
        <dbReference type="Proteomes" id="UP000077684"/>
    </source>
</evidence>
<proteinExistence type="predicted"/>
<sequence length="71" mass="8464">NQIRKTLREVCVVIETLPDKREEEDGMIKTRGIQYFRDNYRTVFDRLVDKLEVAIPELQLCADHWKALQLC</sequence>
<name>A0A8X7SRS4_9BASI</name>
<reference evidence="1" key="1">
    <citation type="submission" date="2016-04" db="EMBL/GenBank/DDBJ databases">
        <authorList>
            <person name="Nguyen H.D."/>
            <person name="Samba Siva P."/>
            <person name="Cullis J."/>
            <person name="Levesque C.A."/>
            <person name="Hambleton S."/>
        </authorList>
    </citation>
    <scope>NUCLEOTIDE SEQUENCE</scope>
    <source>
        <strain evidence="1">DAOMC 236426</strain>
    </source>
</reference>
<comment type="caution">
    <text evidence="1">The sequence shown here is derived from an EMBL/GenBank/DDBJ whole genome shotgun (WGS) entry which is preliminary data.</text>
</comment>
<accession>A0A8X7SRS4</accession>
<reference evidence="1" key="2">
    <citation type="journal article" date="2019" name="IMA Fungus">
        <title>Genome sequencing and comparison of five Tilletia species to identify candidate genes for the detection of regulated species infecting wheat.</title>
        <authorList>
            <person name="Nguyen H.D.T."/>
            <person name="Sultana T."/>
            <person name="Kesanakurti P."/>
            <person name="Hambleton S."/>
        </authorList>
    </citation>
    <scope>NUCLEOTIDE SEQUENCE</scope>
    <source>
        <strain evidence="1">DAOMC 236426</strain>
    </source>
</reference>
<dbReference type="EMBL" id="LWDE02003508">
    <property type="protein sequence ID" value="KAE8235421.1"/>
    <property type="molecule type" value="Genomic_DNA"/>
</dbReference>
<evidence type="ECO:0000313" key="1">
    <source>
        <dbReference type="EMBL" id="KAE8235421.1"/>
    </source>
</evidence>